<dbReference type="Gene3D" id="1.10.760.10">
    <property type="entry name" value="Cytochrome c-like domain"/>
    <property type="match status" value="1"/>
</dbReference>
<comment type="caution">
    <text evidence="5">The sequence shown here is derived from an EMBL/GenBank/DDBJ whole genome shotgun (WGS) entry which is preliminary data.</text>
</comment>
<evidence type="ECO:0000256" key="2">
    <source>
        <dbReference type="ARBA" id="ARBA00022723"/>
    </source>
</evidence>
<evidence type="ECO:0000313" key="5">
    <source>
        <dbReference type="EMBL" id="KKN80731.1"/>
    </source>
</evidence>
<dbReference type="GO" id="GO:0009055">
    <property type="term" value="F:electron transfer activity"/>
    <property type="evidence" value="ECO:0007669"/>
    <property type="project" value="InterPro"/>
</dbReference>
<dbReference type="Pfam" id="PF00034">
    <property type="entry name" value="Cytochrom_C"/>
    <property type="match status" value="1"/>
</dbReference>
<evidence type="ECO:0000259" key="4">
    <source>
        <dbReference type="PROSITE" id="PS51007"/>
    </source>
</evidence>
<keyword evidence="3" id="KW-0408">Iron</keyword>
<dbReference type="SUPFAM" id="SSF46626">
    <property type="entry name" value="Cytochrome c"/>
    <property type="match status" value="1"/>
</dbReference>
<dbReference type="InterPro" id="IPR009056">
    <property type="entry name" value="Cyt_c-like_dom"/>
</dbReference>
<sequence>MRPLPSVMLAVAAALVVSGSAFAQSSETGPNAVDRGKALAVRNCSGCHAVELEGESPNPKAPPFRTLSERFPIDALEETFIGTIDTGHPGMPVFVATQEQIDDIIAYIATVMQ</sequence>
<protein>
    <recommendedName>
        <fullName evidence="4">Cytochrome c domain-containing protein</fullName>
    </recommendedName>
</protein>
<dbReference type="AlphaFoldDB" id="A0A0F9W4V7"/>
<dbReference type="PROSITE" id="PS51007">
    <property type="entry name" value="CYTC"/>
    <property type="match status" value="1"/>
</dbReference>
<proteinExistence type="predicted"/>
<dbReference type="InterPro" id="IPR036909">
    <property type="entry name" value="Cyt_c-like_dom_sf"/>
</dbReference>
<dbReference type="GO" id="GO:0020037">
    <property type="term" value="F:heme binding"/>
    <property type="evidence" value="ECO:0007669"/>
    <property type="project" value="InterPro"/>
</dbReference>
<feature type="domain" description="Cytochrome c" evidence="4">
    <location>
        <begin position="31"/>
        <end position="112"/>
    </location>
</feature>
<reference evidence="5" key="1">
    <citation type="journal article" date="2015" name="Nature">
        <title>Complex archaea that bridge the gap between prokaryotes and eukaryotes.</title>
        <authorList>
            <person name="Spang A."/>
            <person name="Saw J.H."/>
            <person name="Jorgensen S.L."/>
            <person name="Zaremba-Niedzwiedzka K."/>
            <person name="Martijn J."/>
            <person name="Lind A.E."/>
            <person name="van Eijk R."/>
            <person name="Schleper C."/>
            <person name="Guy L."/>
            <person name="Ettema T.J."/>
        </authorList>
    </citation>
    <scope>NUCLEOTIDE SEQUENCE</scope>
</reference>
<evidence type="ECO:0000256" key="3">
    <source>
        <dbReference type="ARBA" id="ARBA00023004"/>
    </source>
</evidence>
<keyword evidence="1" id="KW-0349">Heme</keyword>
<accession>A0A0F9W4V7</accession>
<dbReference type="EMBL" id="LAZR01000226">
    <property type="protein sequence ID" value="KKN80731.1"/>
    <property type="molecule type" value="Genomic_DNA"/>
</dbReference>
<keyword evidence="2" id="KW-0479">Metal-binding</keyword>
<name>A0A0F9W4V7_9ZZZZ</name>
<gene>
    <name evidence="5" type="ORF">LCGC14_0326840</name>
</gene>
<organism evidence="5">
    <name type="scientific">marine sediment metagenome</name>
    <dbReference type="NCBI Taxonomy" id="412755"/>
    <lineage>
        <taxon>unclassified sequences</taxon>
        <taxon>metagenomes</taxon>
        <taxon>ecological metagenomes</taxon>
    </lineage>
</organism>
<dbReference type="GO" id="GO:0046872">
    <property type="term" value="F:metal ion binding"/>
    <property type="evidence" value="ECO:0007669"/>
    <property type="project" value="UniProtKB-KW"/>
</dbReference>
<evidence type="ECO:0000256" key="1">
    <source>
        <dbReference type="ARBA" id="ARBA00022617"/>
    </source>
</evidence>